<evidence type="ECO:0000256" key="2">
    <source>
        <dbReference type="ARBA" id="ARBA00022980"/>
    </source>
</evidence>
<protein>
    <recommendedName>
        <fullName evidence="4">Large ribosomal subunit protein bL34m</fullName>
    </recommendedName>
</protein>
<reference evidence="5" key="1">
    <citation type="submission" date="2021-01" db="EMBL/GenBank/DDBJ databases">
        <authorList>
            <person name="Corre E."/>
            <person name="Pelletier E."/>
            <person name="Niang G."/>
            <person name="Scheremetjew M."/>
            <person name="Finn R."/>
            <person name="Kale V."/>
            <person name="Holt S."/>
            <person name="Cochrane G."/>
            <person name="Meng A."/>
            <person name="Brown T."/>
            <person name="Cohen L."/>
        </authorList>
    </citation>
    <scope>NUCLEOTIDE SEQUENCE</scope>
    <source>
        <strain evidence="5">CCMP1452</strain>
    </source>
</reference>
<evidence type="ECO:0000313" key="5">
    <source>
        <dbReference type="EMBL" id="CAD9657691.1"/>
    </source>
</evidence>
<dbReference type="Pfam" id="PF00468">
    <property type="entry name" value="Ribosomal_L34"/>
    <property type="match status" value="1"/>
</dbReference>
<dbReference type="NCBIfam" id="TIGR01030">
    <property type="entry name" value="rpmH_bact"/>
    <property type="match status" value="1"/>
</dbReference>
<name>A0A7S2R1F3_9STRA</name>
<dbReference type="AlphaFoldDB" id="A0A7S2R1F3"/>
<dbReference type="Gene3D" id="1.10.287.3980">
    <property type="match status" value="1"/>
</dbReference>
<evidence type="ECO:0000256" key="4">
    <source>
        <dbReference type="ARBA" id="ARBA00035274"/>
    </source>
</evidence>
<keyword evidence="2" id="KW-0689">Ribosomal protein</keyword>
<dbReference type="FunFam" id="1.10.287.3980:FF:000001">
    <property type="entry name" value="Mitochondrial ribosomal protein L34"/>
    <property type="match status" value="1"/>
</dbReference>
<comment type="similarity">
    <text evidence="1">Belongs to the bacterial ribosomal protein bL34 family.</text>
</comment>
<dbReference type="InterPro" id="IPR000271">
    <property type="entry name" value="Ribosomal_bL34"/>
</dbReference>
<sequence>MSLLLSASRRVMLASPSLSLSSSAILRSITSVHHYPAAASSASASSSSVGWLATVHNNGNPNNNNSFSTLAMTTASYYEQPSSSSSLLSDFLHWIKRTFQPSIIRKRRKHGFLERQRSVGGRRVLKRRMAKGRTRLGGS</sequence>
<accession>A0A7S2R1F3</accession>
<dbReference type="PANTHER" id="PTHR14503:SF4">
    <property type="entry name" value="LARGE RIBOSOMAL SUBUNIT PROTEIN BL34M"/>
    <property type="match status" value="1"/>
</dbReference>
<dbReference type="PROSITE" id="PS00784">
    <property type="entry name" value="RIBOSOMAL_L34"/>
    <property type="match status" value="1"/>
</dbReference>
<organism evidence="5">
    <name type="scientific">Eucampia antarctica</name>
    <dbReference type="NCBI Taxonomy" id="49252"/>
    <lineage>
        <taxon>Eukaryota</taxon>
        <taxon>Sar</taxon>
        <taxon>Stramenopiles</taxon>
        <taxon>Ochrophyta</taxon>
        <taxon>Bacillariophyta</taxon>
        <taxon>Mediophyceae</taxon>
        <taxon>Biddulphiophycidae</taxon>
        <taxon>Hemiaulales</taxon>
        <taxon>Hemiaulaceae</taxon>
        <taxon>Eucampia</taxon>
    </lineage>
</organism>
<dbReference type="GO" id="GO:0006412">
    <property type="term" value="P:translation"/>
    <property type="evidence" value="ECO:0007669"/>
    <property type="project" value="InterPro"/>
</dbReference>
<keyword evidence="3" id="KW-0687">Ribonucleoprotein</keyword>
<dbReference type="EMBL" id="HBHI01002973">
    <property type="protein sequence ID" value="CAD9657691.1"/>
    <property type="molecule type" value="Transcribed_RNA"/>
</dbReference>
<dbReference type="PANTHER" id="PTHR14503">
    <property type="entry name" value="MITOCHONDRIAL RIBOSOMAL PROTEIN 34 FAMILY MEMBER"/>
    <property type="match status" value="1"/>
</dbReference>
<proteinExistence type="inferred from homology"/>
<dbReference type="GO" id="GO:0003735">
    <property type="term" value="F:structural constituent of ribosome"/>
    <property type="evidence" value="ECO:0007669"/>
    <property type="project" value="InterPro"/>
</dbReference>
<evidence type="ECO:0000256" key="1">
    <source>
        <dbReference type="ARBA" id="ARBA00010111"/>
    </source>
</evidence>
<dbReference type="GO" id="GO:0005762">
    <property type="term" value="C:mitochondrial large ribosomal subunit"/>
    <property type="evidence" value="ECO:0007669"/>
    <property type="project" value="TreeGrafter"/>
</dbReference>
<dbReference type="HAMAP" id="MF_00391">
    <property type="entry name" value="Ribosomal_bL34"/>
    <property type="match status" value="1"/>
</dbReference>
<gene>
    <name evidence="5" type="ORF">EANT1437_LOCUS1492</name>
</gene>
<evidence type="ECO:0000256" key="3">
    <source>
        <dbReference type="ARBA" id="ARBA00023274"/>
    </source>
</evidence>
<dbReference type="InterPro" id="IPR020939">
    <property type="entry name" value="Ribosomal_bL34_CS"/>
</dbReference>